<dbReference type="Pfam" id="PF05336">
    <property type="entry name" value="rhaM"/>
    <property type="match status" value="1"/>
</dbReference>
<dbReference type="GO" id="GO:0019301">
    <property type="term" value="P:rhamnose catabolic process"/>
    <property type="evidence" value="ECO:0007669"/>
    <property type="project" value="UniProtKB-UniRule"/>
</dbReference>
<dbReference type="GO" id="GO:0062192">
    <property type="term" value="F:L-rhamnose mutarotase activity"/>
    <property type="evidence" value="ECO:0007669"/>
    <property type="project" value="UniProtKB-UniRule"/>
</dbReference>
<sequence>MIRKAFKMKVYSEQVAEYIRRHNPIWPELETALKEHGTNNYSIFIDPQSNCLFAYVETVSENQWNAIAQTEICQKWWKYMADLMETNPDDSPVSLELTEVFHLA</sequence>
<keyword evidence="2" id="KW-0413">Isomerase</keyword>
<dbReference type="PANTHER" id="PTHR34389:SF2">
    <property type="entry name" value="L-RHAMNOSE MUTAROTASE"/>
    <property type="match status" value="1"/>
</dbReference>
<gene>
    <name evidence="6" type="ORF">SAMN04488513_10390</name>
</gene>
<dbReference type="PANTHER" id="PTHR34389">
    <property type="entry name" value="L-RHAMNOSE MUTAROTASE"/>
    <property type="match status" value="1"/>
</dbReference>
<proteinExistence type="inferred from homology"/>
<dbReference type="Proteomes" id="UP000184543">
    <property type="component" value="Unassembled WGS sequence"/>
</dbReference>
<dbReference type="AlphaFoldDB" id="A0A1M6HKX2"/>
<dbReference type="SUPFAM" id="SSF54909">
    <property type="entry name" value="Dimeric alpha+beta barrel"/>
    <property type="match status" value="1"/>
</dbReference>
<evidence type="ECO:0000256" key="5">
    <source>
        <dbReference type="NCBIfam" id="TIGR02625"/>
    </source>
</evidence>
<evidence type="ECO:0000256" key="1">
    <source>
        <dbReference type="ARBA" id="ARBA00022490"/>
    </source>
</evidence>
<name>A0A1M6HKX2_9FLAO</name>
<dbReference type="NCBIfam" id="TIGR02625">
    <property type="entry name" value="YiiL_rotase"/>
    <property type="match status" value="1"/>
</dbReference>
<evidence type="ECO:0000256" key="3">
    <source>
        <dbReference type="ARBA" id="ARBA00023277"/>
    </source>
</evidence>
<dbReference type="OrthoDB" id="9799608at2"/>
<dbReference type="HAMAP" id="MF_01663">
    <property type="entry name" value="L_rham_rotase"/>
    <property type="match status" value="1"/>
</dbReference>
<dbReference type="InterPro" id="IPR013448">
    <property type="entry name" value="L-rhamnose_mutarotase"/>
</dbReference>
<evidence type="ECO:0000256" key="2">
    <source>
        <dbReference type="ARBA" id="ARBA00023235"/>
    </source>
</evidence>
<protein>
    <recommendedName>
        <fullName evidence="5">L-rhamnose mutarotase</fullName>
        <ecNumber evidence="5">5.1.3.32</ecNumber>
    </recommendedName>
</protein>
<dbReference type="STRING" id="192903.SAMN04488513_10390"/>
<dbReference type="InterPro" id="IPR011008">
    <property type="entry name" value="Dimeric_a/b-barrel"/>
</dbReference>
<keyword evidence="1" id="KW-0963">Cytoplasm</keyword>
<reference evidence="7" key="1">
    <citation type="submission" date="2016-11" db="EMBL/GenBank/DDBJ databases">
        <authorList>
            <person name="Varghese N."/>
            <person name="Submissions S."/>
        </authorList>
    </citation>
    <scope>NUCLEOTIDE SEQUENCE [LARGE SCALE GENOMIC DNA]</scope>
    <source>
        <strain evidence="7">DSM 19858</strain>
    </source>
</reference>
<keyword evidence="7" id="KW-1185">Reference proteome</keyword>
<dbReference type="EMBL" id="FQYU01000003">
    <property type="protein sequence ID" value="SHJ22864.1"/>
    <property type="molecule type" value="Genomic_DNA"/>
</dbReference>
<keyword evidence="4" id="KW-0684">Rhamnose metabolism</keyword>
<keyword evidence="3" id="KW-0119">Carbohydrate metabolism</keyword>
<accession>A0A1M6HKX2</accession>
<dbReference type="RefSeq" id="WP_072993126.1">
    <property type="nucleotide sequence ID" value="NZ_FQYU01000003.1"/>
</dbReference>
<evidence type="ECO:0000313" key="7">
    <source>
        <dbReference type="Proteomes" id="UP000184543"/>
    </source>
</evidence>
<organism evidence="6 7">
    <name type="scientific">Pseudozobellia thermophila</name>
    <dbReference type="NCBI Taxonomy" id="192903"/>
    <lineage>
        <taxon>Bacteria</taxon>
        <taxon>Pseudomonadati</taxon>
        <taxon>Bacteroidota</taxon>
        <taxon>Flavobacteriia</taxon>
        <taxon>Flavobacteriales</taxon>
        <taxon>Flavobacteriaceae</taxon>
        <taxon>Pseudozobellia</taxon>
    </lineage>
</organism>
<dbReference type="GO" id="GO:0005737">
    <property type="term" value="C:cytoplasm"/>
    <property type="evidence" value="ECO:0007669"/>
    <property type="project" value="InterPro"/>
</dbReference>
<dbReference type="InterPro" id="IPR008000">
    <property type="entry name" value="Rham/fucose_mutarotase"/>
</dbReference>
<evidence type="ECO:0000256" key="4">
    <source>
        <dbReference type="ARBA" id="ARBA00023308"/>
    </source>
</evidence>
<dbReference type="Gene3D" id="3.30.70.100">
    <property type="match status" value="1"/>
</dbReference>
<evidence type="ECO:0000313" key="6">
    <source>
        <dbReference type="EMBL" id="SHJ22864.1"/>
    </source>
</evidence>
<dbReference type="EC" id="5.1.3.32" evidence="5"/>